<keyword evidence="3" id="KW-0520">NAD</keyword>
<dbReference type="PIRSF" id="PIRSF000103">
    <property type="entry name" value="HIBADH"/>
    <property type="match status" value="1"/>
</dbReference>
<sequence length="280" mass="30135">MTETVGFIGLGAMGLGIAANLVKGGHEVVGFDTSPERRTLAAERGIALAADAGEVIGKATSTVFSAVRTTQQTLDLLRGLELDRPLTIVVLSTLDPGSMRKLADELAEHQVVALDATMTGGAWGADAGTLAFMVSCPDEVFARVRPMLELAGEQIFHVGDHVGTAQATKLAVQLAWGINMLGALEALRFAQRYGVSEDQLMTILSRSVGASWASENWERIKPWWQVHEPGGDLEIILKDLRSALRDADENEAFMPMTAMTFQLLRHVWDGPDSAEQPGRA</sequence>
<proteinExistence type="inferred from homology"/>
<evidence type="ECO:0000259" key="4">
    <source>
        <dbReference type="Pfam" id="PF03446"/>
    </source>
</evidence>
<feature type="domain" description="3-hydroxyisobutyrate dehydrogenase-like NAD-binding" evidence="5">
    <location>
        <begin position="163"/>
        <end position="266"/>
    </location>
</feature>
<dbReference type="InterPro" id="IPR013328">
    <property type="entry name" value="6PGD_dom2"/>
</dbReference>
<dbReference type="SUPFAM" id="SSF48179">
    <property type="entry name" value="6-phosphogluconate dehydrogenase C-terminal domain-like"/>
    <property type="match status" value="1"/>
</dbReference>
<dbReference type="InterPro" id="IPR015815">
    <property type="entry name" value="HIBADH-related"/>
</dbReference>
<evidence type="ECO:0000313" key="7">
    <source>
        <dbReference type="Proteomes" id="UP001500393"/>
    </source>
</evidence>
<comment type="caution">
    <text evidence="6">The sequence shown here is derived from an EMBL/GenBank/DDBJ whole genome shotgun (WGS) entry which is preliminary data.</text>
</comment>
<dbReference type="RefSeq" id="WP_344221641.1">
    <property type="nucleotide sequence ID" value="NZ_BAAAOS010000059.1"/>
</dbReference>
<evidence type="ECO:0000256" key="2">
    <source>
        <dbReference type="ARBA" id="ARBA00023002"/>
    </source>
</evidence>
<organism evidence="6 7">
    <name type="scientific">Kribbella sancticallisti</name>
    <dbReference type="NCBI Taxonomy" id="460087"/>
    <lineage>
        <taxon>Bacteria</taxon>
        <taxon>Bacillati</taxon>
        <taxon>Actinomycetota</taxon>
        <taxon>Actinomycetes</taxon>
        <taxon>Propionibacteriales</taxon>
        <taxon>Kribbellaceae</taxon>
        <taxon>Kribbella</taxon>
    </lineage>
</organism>
<dbReference type="EMBL" id="BAAAOS010000059">
    <property type="protein sequence ID" value="GAA1610842.1"/>
    <property type="molecule type" value="Genomic_DNA"/>
</dbReference>
<dbReference type="PANTHER" id="PTHR22981">
    <property type="entry name" value="3-HYDROXYISOBUTYRATE DEHYDROGENASE-RELATED"/>
    <property type="match status" value="1"/>
</dbReference>
<gene>
    <name evidence="6" type="ORF">GCM10009789_76550</name>
</gene>
<comment type="similarity">
    <text evidence="1">Belongs to the HIBADH-related family.</text>
</comment>
<feature type="domain" description="6-phosphogluconate dehydrogenase NADP-binding" evidence="4">
    <location>
        <begin position="4"/>
        <end position="159"/>
    </location>
</feature>
<dbReference type="Proteomes" id="UP001500393">
    <property type="component" value="Unassembled WGS sequence"/>
</dbReference>
<accession>A0ABN2EL88</accession>
<dbReference type="Gene3D" id="3.40.50.720">
    <property type="entry name" value="NAD(P)-binding Rossmann-like Domain"/>
    <property type="match status" value="1"/>
</dbReference>
<dbReference type="InterPro" id="IPR008927">
    <property type="entry name" value="6-PGluconate_DH-like_C_sf"/>
</dbReference>
<keyword evidence="7" id="KW-1185">Reference proteome</keyword>
<dbReference type="Pfam" id="PF14833">
    <property type="entry name" value="NAD_binding_11"/>
    <property type="match status" value="1"/>
</dbReference>
<evidence type="ECO:0000313" key="6">
    <source>
        <dbReference type="EMBL" id="GAA1610842.1"/>
    </source>
</evidence>
<dbReference type="SUPFAM" id="SSF51735">
    <property type="entry name" value="NAD(P)-binding Rossmann-fold domains"/>
    <property type="match status" value="1"/>
</dbReference>
<reference evidence="6 7" key="1">
    <citation type="journal article" date="2019" name="Int. J. Syst. Evol. Microbiol.">
        <title>The Global Catalogue of Microorganisms (GCM) 10K type strain sequencing project: providing services to taxonomists for standard genome sequencing and annotation.</title>
        <authorList>
            <consortium name="The Broad Institute Genomics Platform"/>
            <consortium name="The Broad Institute Genome Sequencing Center for Infectious Disease"/>
            <person name="Wu L."/>
            <person name="Ma J."/>
        </authorList>
    </citation>
    <scope>NUCLEOTIDE SEQUENCE [LARGE SCALE GENOMIC DNA]</scope>
    <source>
        <strain evidence="6 7">JCM 14969</strain>
    </source>
</reference>
<dbReference type="InterPro" id="IPR006115">
    <property type="entry name" value="6PGDH_NADP-bd"/>
</dbReference>
<evidence type="ECO:0000256" key="3">
    <source>
        <dbReference type="ARBA" id="ARBA00023027"/>
    </source>
</evidence>
<dbReference type="PANTHER" id="PTHR22981:SF7">
    <property type="entry name" value="3-HYDROXYISOBUTYRATE DEHYDROGENASE, MITOCHONDRIAL"/>
    <property type="match status" value="1"/>
</dbReference>
<protein>
    <submittedName>
        <fullName evidence="6">NAD(P)-dependent oxidoreductase</fullName>
    </submittedName>
</protein>
<name>A0ABN2EL88_9ACTN</name>
<dbReference type="InterPro" id="IPR036291">
    <property type="entry name" value="NAD(P)-bd_dom_sf"/>
</dbReference>
<dbReference type="Gene3D" id="1.10.1040.10">
    <property type="entry name" value="N-(1-d-carboxylethyl)-l-norvaline Dehydrogenase, domain 2"/>
    <property type="match status" value="1"/>
</dbReference>
<dbReference type="InterPro" id="IPR029154">
    <property type="entry name" value="HIBADH-like_NADP-bd"/>
</dbReference>
<keyword evidence="2" id="KW-0560">Oxidoreductase</keyword>
<evidence type="ECO:0000259" key="5">
    <source>
        <dbReference type="Pfam" id="PF14833"/>
    </source>
</evidence>
<dbReference type="Pfam" id="PF03446">
    <property type="entry name" value="NAD_binding_2"/>
    <property type="match status" value="1"/>
</dbReference>
<evidence type="ECO:0000256" key="1">
    <source>
        <dbReference type="ARBA" id="ARBA00009080"/>
    </source>
</evidence>